<feature type="transmembrane region" description="Helical" evidence="1">
    <location>
        <begin position="169"/>
        <end position="189"/>
    </location>
</feature>
<evidence type="ECO:0000313" key="2">
    <source>
        <dbReference type="EMBL" id="GBP67874.1"/>
    </source>
</evidence>
<dbReference type="InterPro" id="IPR052728">
    <property type="entry name" value="O2_lipid_transport_reg"/>
</dbReference>
<name>A0A4C1XYU5_EUMVA</name>
<keyword evidence="1" id="KW-0472">Membrane</keyword>
<keyword evidence="1" id="KW-1133">Transmembrane helix</keyword>
<dbReference type="OrthoDB" id="6418646at2759"/>
<organism evidence="2 3">
    <name type="scientific">Eumeta variegata</name>
    <name type="common">Bagworm moth</name>
    <name type="synonym">Eumeta japonica</name>
    <dbReference type="NCBI Taxonomy" id="151549"/>
    <lineage>
        <taxon>Eukaryota</taxon>
        <taxon>Metazoa</taxon>
        <taxon>Ecdysozoa</taxon>
        <taxon>Arthropoda</taxon>
        <taxon>Hexapoda</taxon>
        <taxon>Insecta</taxon>
        <taxon>Pterygota</taxon>
        <taxon>Neoptera</taxon>
        <taxon>Endopterygota</taxon>
        <taxon>Lepidoptera</taxon>
        <taxon>Glossata</taxon>
        <taxon>Ditrysia</taxon>
        <taxon>Tineoidea</taxon>
        <taxon>Psychidae</taxon>
        <taxon>Oiketicinae</taxon>
        <taxon>Eumeta</taxon>
    </lineage>
</organism>
<dbReference type="AlphaFoldDB" id="A0A4C1XYU5"/>
<comment type="caution">
    <text evidence="2">The sequence shown here is derived from an EMBL/GenBank/DDBJ whole genome shotgun (WGS) entry which is preliminary data.</text>
</comment>
<keyword evidence="3" id="KW-1185">Reference proteome</keyword>
<dbReference type="PANTHER" id="PTHR11161">
    <property type="entry name" value="O-ACYLTRANSFERASE"/>
    <property type="match status" value="1"/>
</dbReference>
<feature type="transmembrane region" description="Helical" evidence="1">
    <location>
        <begin position="201"/>
        <end position="217"/>
    </location>
</feature>
<feature type="transmembrane region" description="Helical" evidence="1">
    <location>
        <begin position="40"/>
        <end position="58"/>
    </location>
</feature>
<evidence type="ECO:0000313" key="3">
    <source>
        <dbReference type="Proteomes" id="UP000299102"/>
    </source>
</evidence>
<evidence type="ECO:0000256" key="1">
    <source>
        <dbReference type="SAM" id="Phobius"/>
    </source>
</evidence>
<keyword evidence="1" id="KW-0812">Transmembrane</keyword>
<protein>
    <submittedName>
        <fullName evidence="2">Uncharacterized protein</fullName>
    </submittedName>
</protein>
<dbReference type="EMBL" id="BGZK01000994">
    <property type="protein sequence ID" value="GBP67874.1"/>
    <property type="molecule type" value="Genomic_DNA"/>
</dbReference>
<dbReference type="PANTHER" id="PTHR11161:SF22">
    <property type="entry name" value="ACYLTRANSFERASE 3 DOMAIN-CONTAINING PROTEIN-RELATED"/>
    <property type="match status" value="1"/>
</dbReference>
<gene>
    <name evidence="2" type="ORF">EVAR_86701_1</name>
</gene>
<feature type="transmembrane region" description="Helical" evidence="1">
    <location>
        <begin position="79"/>
        <end position="100"/>
    </location>
</feature>
<dbReference type="Proteomes" id="UP000299102">
    <property type="component" value="Unassembled WGS sequence"/>
</dbReference>
<accession>A0A4C1XYU5</accession>
<feature type="transmembrane region" description="Helical" evidence="1">
    <location>
        <begin position="316"/>
        <end position="333"/>
    </location>
</feature>
<feature type="transmembrane region" description="Helical" evidence="1">
    <location>
        <begin position="248"/>
        <end position="268"/>
    </location>
</feature>
<proteinExistence type="predicted"/>
<sequence length="364" mass="41595">MVHLAHVPMVMYVSFPSNPRFVEQTMRGPIGKFLSYHGNAVIQTFVYVANFLTAYKFLVFSEKYKMNFSLMPKLIIDRIIRMHPMHLTTVGIMATIFVHLNDGPLWYKYVGSEATKCRELWWHHLFFVHNSCYWADCVPQSWCLPQLGTRSTWQELTVKHNPGMVPRTFSISQGRTLYLLCSIIMLWIISRGLDPEYVLKRLLAASLLLLFAIVYLFELRPQLLTSNPENILSLFAEDASHVHLYMSAWGNMPTAILGLLIASIYYRLQKEKIDLTENKVRSRDEHPVLARLAGAQPAVFQLVADTRYGQRFADVIAVGVISYLLALPLALLIEYPAVQLYKAAVESSSGKETEKDTSVKSKRS</sequence>
<reference evidence="2 3" key="1">
    <citation type="journal article" date="2019" name="Commun. Biol.">
        <title>The bagworm genome reveals a unique fibroin gene that provides high tensile strength.</title>
        <authorList>
            <person name="Kono N."/>
            <person name="Nakamura H."/>
            <person name="Ohtoshi R."/>
            <person name="Tomita M."/>
            <person name="Numata K."/>
            <person name="Arakawa K."/>
        </authorList>
    </citation>
    <scope>NUCLEOTIDE SEQUENCE [LARGE SCALE GENOMIC DNA]</scope>
</reference>